<feature type="region of interest" description="Disordered" evidence="9">
    <location>
        <begin position="373"/>
        <end position="411"/>
    </location>
</feature>
<dbReference type="Proteomes" id="UP001497497">
    <property type="component" value="Unassembled WGS sequence"/>
</dbReference>
<keyword evidence="6" id="KW-0963">Cytoplasm</keyword>
<comment type="subcellular location">
    <subcellularLocation>
        <location evidence="2">Cytoplasm</location>
    </subcellularLocation>
    <subcellularLocation>
        <location evidence="1">Nucleus</location>
    </subcellularLocation>
</comment>
<comment type="pathway">
    <text evidence="3">tRNA modification; 5-methoxycarbonylmethyl-2-thiouridine-tRNA biosynthesis.</text>
</comment>
<evidence type="ECO:0000256" key="2">
    <source>
        <dbReference type="ARBA" id="ARBA00004496"/>
    </source>
</evidence>
<evidence type="ECO:0000256" key="3">
    <source>
        <dbReference type="ARBA" id="ARBA00005043"/>
    </source>
</evidence>
<feature type="compositionally biased region" description="Polar residues" evidence="9">
    <location>
        <begin position="128"/>
        <end position="140"/>
    </location>
</feature>
<evidence type="ECO:0000256" key="1">
    <source>
        <dbReference type="ARBA" id="ARBA00004123"/>
    </source>
</evidence>
<gene>
    <name evidence="10" type="ORF">GSLYS_00003757001</name>
</gene>
<dbReference type="Gene3D" id="3.40.50.300">
    <property type="entry name" value="P-loop containing nucleotide triphosphate hydrolases"/>
    <property type="match status" value="1"/>
</dbReference>
<dbReference type="GO" id="GO:0002098">
    <property type="term" value="P:tRNA wobble uridine modification"/>
    <property type="evidence" value="ECO:0007669"/>
    <property type="project" value="InterPro"/>
</dbReference>
<sequence>MASNLGAPSSFQKRAKIKIGQISGTRPSLYNNQLLISTGIPSFDNVIGGGLAVGTVLLVEEDTYSSYAKIMLKYFIAEGVMTGQSIFLSSAKEPPQQLIKELPAPIDDTRVHSKVYPSKSVPPPSTGHPESQKSITDNATNDNDKMKIAWRYQSQPKVKSSPVSNIRFGHYYDLTQTMPVELIDQVEIVTAPSPLDTGPLNVSPVIPYMNAHYCHLLDQIRKHIDTGCFGTAQNTDKRKILRICISSIGSPLWGEMGGVRANGEGSDPSLPLFFIGLRGILRSAFAVAMITVPAHLFHDRSTVKKMERLCDTVVKLDSFAGSEKEKNPVFKEYHGLIHLVQLPRLNSLIPAQHETSDLAFKLRRKKLTIEKLHLPPELRDPTGGSQEGNTLLSSHGNNSGCGTSQSSKLSF</sequence>
<evidence type="ECO:0000256" key="6">
    <source>
        <dbReference type="ARBA" id="ARBA00022490"/>
    </source>
</evidence>
<proteinExistence type="inferred from homology"/>
<evidence type="ECO:0000256" key="5">
    <source>
        <dbReference type="ARBA" id="ARBA00020265"/>
    </source>
</evidence>
<protein>
    <recommendedName>
        <fullName evidence="5">Elongator complex protein 4</fullName>
    </recommendedName>
</protein>
<dbReference type="PANTHER" id="PTHR12896:SF1">
    <property type="entry name" value="ELONGATOR COMPLEX PROTEIN 4"/>
    <property type="match status" value="1"/>
</dbReference>
<evidence type="ECO:0000256" key="9">
    <source>
        <dbReference type="SAM" id="MobiDB-lite"/>
    </source>
</evidence>
<keyword evidence="8" id="KW-0539">Nucleus</keyword>
<dbReference type="GO" id="GO:0005737">
    <property type="term" value="C:cytoplasm"/>
    <property type="evidence" value="ECO:0007669"/>
    <property type="project" value="UniProtKB-SubCell"/>
</dbReference>
<evidence type="ECO:0000256" key="4">
    <source>
        <dbReference type="ARBA" id="ARBA00007573"/>
    </source>
</evidence>
<dbReference type="GO" id="GO:0008023">
    <property type="term" value="C:transcription elongation factor complex"/>
    <property type="evidence" value="ECO:0007669"/>
    <property type="project" value="TreeGrafter"/>
</dbReference>
<dbReference type="InterPro" id="IPR008728">
    <property type="entry name" value="Elongator_complex_protein_4"/>
</dbReference>
<feature type="compositionally biased region" description="Polar residues" evidence="9">
    <location>
        <begin position="383"/>
        <end position="411"/>
    </location>
</feature>
<dbReference type="GO" id="GO:0033588">
    <property type="term" value="C:elongator holoenzyme complex"/>
    <property type="evidence" value="ECO:0007669"/>
    <property type="project" value="InterPro"/>
</dbReference>
<keyword evidence="11" id="KW-1185">Reference proteome</keyword>
<keyword evidence="7" id="KW-0819">tRNA processing</keyword>
<dbReference type="AlphaFoldDB" id="A0AAV2H7C8"/>
<accession>A0AAV2H7C8</accession>
<evidence type="ECO:0000256" key="8">
    <source>
        <dbReference type="ARBA" id="ARBA00023242"/>
    </source>
</evidence>
<feature type="region of interest" description="Disordered" evidence="9">
    <location>
        <begin position="114"/>
        <end position="140"/>
    </location>
</feature>
<dbReference type="InterPro" id="IPR027417">
    <property type="entry name" value="P-loop_NTPase"/>
</dbReference>
<evidence type="ECO:0000313" key="11">
    <source>
        <dbReference type="Proteomes" id="UP001497497"/>
    </source>
</evidence>
<dbReference type="EMBL" id="CAXITT010000051">
    <property type="protein sequence ID" value="CAL1529602.1"/>
    <property type="molecule type" value="Genomic_DNA"/>
</dbReference>
<reference evidence="10 11" key="1">
    <citation type="submission" date="2024-04" db="EMBL/GenBank/DDBJ databases">
        <authorList>
            <consortium name="Genoscope - CEA"/>
            <person name="William W."/>
        </authorList>
    </citation>
    <scope>NUCLEOTIDE SEQUENCE [LARGE SCALE GENOMIC DNA]</scope>
</reference>
<evidence type="ECO:0000313" key="10">
    <source>
        <dbReference type="EMBL" id="CAL1529602.1"/>
    </source>
</evidence>
<dbReference type="CDD" id="cd19494">
    <property type="entry name" value="Elp4"/>
    <property type="match status" value="1"/>
</dbReference>
<comment type="caution">
    <text evidence="10">The sequence shown here is derived from an EMBL/GenBank/DDBJ whole genome shotgun (WGS) entry which is preliminary data.</text>
</comment>
<evidence type="ECO:0000256" key="7">
    <source>
        <dbReference type="ARBA" id="ARBA00022694"/>
    </source>
</evidence>
<name>A0AAV2H7C8_LYMST</name>
<dbReference type="PANTHER" id="PTHR12896">
    <property type="entry name" value="PAX6 NEIGHBOR PROTEIN PAXNEB"/>
    <property type="match status" value="1"/>
</dbReference>
<organism evidence="10 11">
    <name type="scientific">Lymnaea stagnalis</name>
    <name type="common">Great pond snail</name>
    <name type="synonym">Helix stagnalis</name>
    <dbReference type="NCBI Taxonomy" id="6523"/>
    <lineage>
        <taxon>Eukaryota</taxon>
        <taxon>Metazoa</taxon>
        <taxon>Spiralia</taxon>
        <taxon>Lophotrochozoa</taxon>
        <taxon>Mollusca</taxon>
        <taxon>Gastropoda</taxon>
        <taxon>Heterobranchia</taxon>
        <taxon>Euthyneura</taxon>
        <taxon>Panpulmonata</taxon>
        <taxon>Hygrophila</taxon>
        <taxon>Lymnaeoidea</taxon>
        <taxon>Lymnaeidae</taxon>
        <taxon>Lymnaea</taxon>
    </lineage>
</organism>
<comment type="similarity">
    <text evidence="4">Belongs to the ELP4 family.</text>
</comment>
<dbReference type="Pfam" id="PF05625">
    <property type="entry name" value="PAXNEB"/>
    <property type="match status" value="1"/>
</dbReference>